<evidence type="ECO:0000259" key="2">
    <source>
        <dbReference type="PROSITE" id="PS50280"/>
    </source>
</evidence>
<dbReference type="PROSITE" id="PS50280">
    <property type="entry name" value="SET"/>
    <property type="match status" value="1"/>
</dbReference>
<name>A0AA40DB60_9PEZI</name>
<dbReference type="CDD" id="cd20071">
    <property type="entry name" value="SET_SMYD"/>
    <property type="match status" value="1"/>
</dbReference>
<organism evidence="3 4">
    <name type="scientific">Cercophora samala</name>
    <dbReference type="NCBI Taxonomy" id="330535"/>
    <lineage>
        <taxon>Eukaryota</taxon>
        <taxon>Fungi</taxon>
        <taxon>Dikarya</taxon>
        <taxon>Ascomycota</taxon>
        <taxon>Pezizomycotina</taxon>
        <taxon>Sordariomycetes</taxon>
        <taxon>Sordariomycetidae</taxon>
        <taxon>Sordariales</taxon>
        <taxon>Lasiosphaeriaceae</taxon>
        <taxon>Cercophora</taxon>
    </lineage>
</organism>
<feature type="chain" id="PRO_5041426032" description="SET domain-containing protein" evidence="1">
    <location>
        <begin position="25"/>
        <end position="414"/>
    </location>
</feature>
<sequence>MKHLPRSLVLLATCTLSSLAAASALKPRQYTTCLPTPLLSPPNPACPLESDGRFWSPTPWCPTPSDGYESGPPDCIFTTPHIRNQGLSVITFPPLAAALVSPALDDSLVPPSFRRYNSSAEKWKIAPLSNRGLGLVATGSFKQHETVMVGFPVLIVRLEFINGDRYSMKNKRKMLDVAVGNLPEETRRQVEGLARSNPSNEKDWIVDVLRTNGFGIEIAGEGHLALFLEGSRVNHNCRPNAFWRWVPSKLAMEVVALRGIGKGEEVAHSYAPLGYTHEQRKAVLQPWGFQCQCALCSAPARERDVADARRDRILEVYQTLSKAADLNSVERVDQLVNEALVLIEKEELQPQLVEYYAHFARAYIEINELKKAREFIQKADKMWLLYGGEEHENVDGMLELWNLLKEAELEAEDD</sequence>
<feature type="domain" description="SET" evidence="2">
    <location>
        <begin position="121"/>
        <end position="271"/>
    </location>
</feature>
<keyword evidence="4" id="KW-1185">Reference proteome</keyword>
<dbReference type="Pfam" id="PF00856">
    <property type="entry name" value="SET"/>
    <property type="match status" value="1"/>
</dbReference>
<dbReference type="EMBL" id="JAULSY010000071">
    <property type="protein sequence ID" value="KAK0667496.1"/>
    <property type="molecule type" value="Genomic_DNA"/>
</dbReference>
<dbReference type="SMART" id="SM00317">
    <property type="entry name" value="SET"/>
    <property type="match status" value="1"/>
</dbReference>
<gene>
    <name evidence="3" type="ORF">QBC41DRAFT_278879</name>
</gene>
<proteinExistence type="predicted"/>
<dbReference type="SUPFAM" id="SSF82199">
    <property type="entry name" value="SET domain"/>
    <property type="match status" value="1"/>
</dbReference>
<protein>
    <recommendedName>
        <fullName evidence="2">SET domain-containing protein</fullName>
    </recommendedName>
</protein>
<dbReference type="InterPro" id="IPR011990">
    <property type="entry name" value="TPR-like_helical_dom_sf"/>
</dbReference>
<dbReference type="InterPro" id="IPR053185">
    <property type="entry name" value="SET_domain_protein"/>
</dbReference>
<reference evidence="3" key="1">
    <citation type="submission" date="2023-06" db="EMBL/GenBank/DDBJ databases">
        <title>Genome-scale phylogeny and comparative genomics of the fungal order Sordariales.</title>
        <authorList>
            <consortium name="Lawrence Berkeley National Laboratory"/>
            <person name="Hensen N."/>
            <person name="Bonometti L."/>
            <person name="Westerberg I."/>
            <person name="Brannstrom I.O."/>
            <person name="Guillou S."/>
            <person name="Cros-Aarteil S."/>
            <person name="Calhoun S."/>
            <person name="Haridas S."/>
            <person name="Kuo A."/>
            <person name="Mondo S."/>
            <person name="Pangilinan J."/>
            <person name="Riley R."/>
            <person name="Labutti K."/>
            <person name="Andreopoulos B."/>
            <person name="Lipzen A."/>
            <person name="Chen C."/>
            <person name="Yanf M."/>
            <person name="Daum C."/>
            <person name="Ng V."/>
            <person name="Clum A."/>
            <person name="Steindorff A."/>
            <person name="Ohm R."/>
            <person name="Martin F."/>
            <person name="Silar P."/>
            <person name="Natvig D."/>
            <person name="Lalanne C."/>
            <person name="Gautier V."/>
            <person name="Ament-Velasquez S.L."/>
            <person name="Kruys A."/>
            <person name="Hutchinson M.I."/>
            <person name="Powell A.J."/>
            <person name="Barry K."/>
            <person name="Miller A.N."/>
            <person name="Grigoriev I.V."/>
            <person name="Debuchy R."/>
            <person name="Gladieux P."/>
            <person name="Thoren M.H."/>
            <person name="Johannesson H."/>
        </authorList>
    </citation>
    <scope>NUCLEOTIDE SEQUENCE</scope>
    <source>
        <strain evidence="3">CBS 307.81</strain>
    </source>
</reference>
<dbReference type="PANTHER" id="PTHR47332">
    <property type="entry name" value="SET DOMAIN-CONTAINING PROTEIN 5"/>
    <property type="match status" value="1"/>
</dbReference>
<keyword evidence="1" id="KW-0732">Signal</keyword>
<comment type="caution">
    <text evidence="3">The sequence shown here is derived from an EMBL/GenBank/DDBJ whole genome shotgun (WGS) entry which is preliminary data.</text>
</comment>
<evidence type="ECO:0000313" key="3">
    <source>
        <dbReference type="EMBL" id="KAK0667496.1"/>
    </source>
</evidence>
<feature type="signal peptide" evidence="1">
    <location>
        <begin position="1"/>
        <end position="24"/>
    </location>
</feature>
<evidence type="ECO:0000313" key="4">
    <source>
        <dbReference type="Proteomes" id="UP001174997"/>
    </source>
</evidence>
<dbReference type="Proteomes" id="UP001174997">
    <property type="component" value="Unassembled WGS sequence"/>
</dbReference>
<accession>A0AA40DB60</accession>
<evidence type="ECO:0000256" key="1">
    <source>
        <dbReference type="SAM" id="SignalP"/>
    </source>
</evidence>
<dbReference type="Gene3D" id="2.170.270.10">
    <property type="entry name" value="SET domain"/>
    <property type="match status" value="1"/>
</dbReference>
<dbReference type="InterPro" id="IPR046341">
    <property type="entry name" value="SET_dom_sf"/>
</dbReference>
<dbReference type="AlphaFoldDB" id="A0AA40DB60"/>
<dbReference type="Gene3D" id="1.25.40.10">
    <property type="entry name" value="Tetratricopeptide repeat domain"/>
    <property type="match status" value="1"/>
</dbReference>
<dbReference type="PANTHER" id="PTHR47332:SF6">
    <property type="entry name" value="SET DOMAIN-CONTAINING PROTEIN"/>
    <property type="match status" value="1"/>
</dbReference>
<dbReference type="InterPro" id="IPR001214">
    <property type="entry name" value="SET_dom"/>
</dbReference>